<sequence length="284" mass="31924">MKSVSKTNSLPRCGNSAAIAPRTRLATRNSKLKPYCGVLKLDYTPQCPGTTRSEPRAHIAIMGFDKLCHADSPENFTQIIMTDMKIRTPKRVSNKGRNGAGCNTHINAFIGFRTYYSRMLPNIHQRRLSSCLAKTWSTYIHKDFWTRYTGLYCAEPRSQCFVDWLTQRVVPPDLPLPDYFELVTSLGRGKKTSKKDATTPTAMGLDMLPWAEPGMPEFQDLDIDHLDDELLVPTANHSDFSITELLIGESTYPYLDDFAVSPTIGPMIFPPDSLRFGFGSSGHY</sequence>
<dbReference type="EMBL" id="MU971340">
    <property type="protein sequence ID" value="KAK9240357.1"/>
    <property type="molecule type" value="Genomic_DNA"/>
</dbReference>
<organism evidence="1 2">
    <name type="scientific">Lipomyces kononenkoae</name>
    <name type="common">Yeast</name>
    <dbReference type="NCBI Taxonomy" id="34357"/>
    <lineage>
        <taxon>Eukaryota</taxon>
        <taxon>Fungi</taxon>
        <taxon>Dikarya</taxon>
        <taxon>Ascomycota</taxon>
        <taxon>Saccharomycotina</taxon>
        <taxon>Lipomycetes</taxon>
        <taxon>Lipomycetales</taxon>
        <taxon>Lipomycetaceae</taxon>
        <taxon>Lipomyces</taxon>
    </lineage>
</organism>
<dbReference type="Proteomes" id="UP001433508">
    <property type="component" value="Unassembled WGS sequence"/>
</dbReference>
<evidence type="ECO:0000313" key="1">
    <source>
        <dbReference type="EMBL" id="KAK9240357.1"/>
    </source>
</evidence>
<evidence type="ECO:0000313" key="2">
    <source>
        <dbReference type="Proteomes" id="UP001433508"/>
    </source>
</evidence>
<reference evidence="2" key="1">
    <citation type="journal article" date="2024" name="Front. Bioeng. Biotechnol.">
        <title>Genome-scale model development and genomic sequencing of the oleaginous clade Lipomyces.</title>
        <authorList>
            <person name="Czajka J.J."/>
            <person name="Han Y."/>
            <person name="Kim J."/>
            <person name="Mondo S.J."/>
            <person name="Hofstad B.A."/>
            <person name="Robles A."/>
            <person name="Haridas S."/>
            <person name="Riley R."/>
            <person name="LaButti K."/>
            <person name="Pangilinan J."/>
            <person name="Andreopoulos W."/>
            <person name="Lipzen A."/>
            <person name="Yan J."/>
            <person name="Wang M."/>
            <person name="Ng V."/>
            <person name="Grigoriev I.V."/>
            <person name="Spatafora J.W."/>
            <person name="Magnuson J.K."/>
            <person name="Baker S.E."/>
            <person name="Pomraning K.R."/>
        </authorList>
    </citation>
    <scope>NUCLEOTIDE SEQUENCE [LARGE SCALE GENOMIC DNA]</scope>
    <source>
        <strain evidence="2">CBS 7786</strain>
    </source>
</reference>
<name>A0ACC3T8Q2_LIPKO</name>
<keyword evidence="2" id="KW-1185">Reference proteome</keyword>
<comment type="caution">
    <text evidence="1">The sequence shown here is derived from an EMBL/GenBank/DDBJ whole genome shotgun (WGS) entry which is preliminary data.</text>
</comment>
<accession>A0ACC3T8Q2</accession>
<gene>
    <name evidence="1" type="ORF">V1525DRAFT_227849</name>
</gene>
<proteinExistence type="predicted"/>
<protein>
    <submittedName>
        <fullName evidence="1">Uncharacterized protein</fullName>
    </submittedName>
</protein>